<dbReference type="PANTHER" id="PTHR33824:SF7">
    <property type="entry name" value="POLYKETIDE CYCLASE_DEHYDRASE AND LIPID TRANSPORT SUPERFAMILY PROTEIN"/>
    <property type="match status" value="1"/>
</dbReference>
<dbReference type="InterPro" id="IPR023393">
    <property type="entry name" value="START-like_dom_sf"/>
</dbReference>
<dbReference type="CDD" id="cd07817">
    <property type="entry name" value="SRPBCC_8"/>
    <property type="match status" value="1"/>
</dbReference>
<feature type="domain" description="Coenzyme Q-binding protein COQ10 START" evidence="2">
    <location>
        <begin position="10"/>
        <end position="128"/>
    </location>
</feature>
<gene>
    <name evidence="3" type="ORF">EI77_02462</name>
</gene>
<proteinExistence type="inferred from homology"/>
<dbReference type="Pfam" id="PF03364">
    <property type="entry name" value="Polyketide_cyc"/>
    <property type="match status" value="1"/>
</dbReference>
<dbReference type="RefSeq" id="WP_133795501.1">
    <property type="nucleotide sequence ID" value="NZ_SOCA01000003.1"/>
</dbReference>
<keyword evidence="4" id="KW-1185">Reference proteome</keyword>
<evidence type="ECO:0000259" key="2">
    <source>
        <dbReference type="Pfam" id="PF03364"/>
    </source>
</evidence>
<evidence type="ECO:0000313" key="4">
    <source>
        <dbReference type="Proteomes" id="UP000295662"/>
    </source>
</evidence>
<dbReference type="InterPro" id="IPR047137">
    <property type="entry name" value="ORF3"/>
</dbReference>
<dbReference type="OrthoDB" id="3695445at2"/>
<evidence type="ECO:0000256" key="1">
    <source>
        <dbReference type="ARBA" id="ARBA00008918"/>
    </source>
</evidence>
<name>A0A4R7S1P6_9BACT</name>
<organism evidence="3 4">
    <name type="scientific">Prosthecobacter fusiformis</name>
    <dbReference type="NCBI Taxonomy" id="48464"/>
    <lineage>
        <taxon>Bacteria</taxon>
        <taxon>Pseudomonadati</taxon>
        <taxon>Verrucomicrobiota</taxon>
        <taxon>Verrucomicrobiia</taxon>
        <taxon>Verrucomicrobiales</taxon>
        <taxon>Verrucomicrobiaceae</taxon>
        <taxon>Prosthecobacter</taxon>
    </lineage>
</organism>
<protein>
    <submittedName>
        <fullName evidence="3">Polyketide cyclase/dehydrase/lipid transport protein</fullName>
    </submittedName>
</protein>
<comment type="similarity">
    <text evidence="1">Belongs to the ribosome association toxin RatA family.</text>
</comment>
<dbReference type="Proteomes" id="UP000295662">
    <property type="component" value="Unassembled WGS sequence"/>
</dbReference>
<dbReference type="Gene3D" id="3.30.530.20">
    <property type="match status" value="1"/>
</dbReference>
<dbReference type="PANTHER" id="PTHR33824">
    <property type="entry name" value="POLYKETIDE CYCLASE/DEHYDRASE AND LIPID TRANSPORT SUPERFAMILY PROTEIN"/>
    <property type="match status" value="1"/>
</dbReference>
<reference evidence="3 4" key="1">
    <citation type="submission" date="2019-03" db="EMBL/GenBank/DDBJ databases">
        <title>Genomic Encyclopedia of Archaeal and Bacterial Type Strains, Phase II (KMG-II): from individual species to whole genera.</title>
        <authorList>
            <person name="Goeker M."/>
        </authorList>
    </citation>
    <scope>NUCLEOTIDE SEQUENCE [LARGE SCALE GENOMIC DNA]</scope>
    <source>
        <strain evidence="3 4">ATCC 25309</strain>
    </source>
</reference>
<evidence type="ECO:0000313" key="3">
    <source>
        <dbReference type="EMBL" id="TDU71338.1"/>
    </source>
</evidence>
<dbReference type="EMBL" id="SOCA01000003">
    <property type="protein sequence ID" value="TDU71338.1"/>
    <property type="molecule type" value="Genomic_DNA"/>
</dbReference>
<comment type="caution">
    <text evidence="3">The sequence shown here is derived from an EMBL/GenBank/DDBJ whole genome shotgun (WGS) entry which is preliminary data.</text>
</comment>
<dbReference type="AlphaFoldDB" id="A0A4R7S1P6"/>
<dbReference type="SUPFAM" id="SSF55961">
    <property type="entry name" value="Bet v1-like"/>
    <property type="match status" value="1"/>
</dbReference>
<dbReference type="InterPro" id="IPR005031">
    <property type="entry name" value="COQ10_START"/>
</dbReference>
<accession>A0A4R7S1P6</accession>
<sequence>METIEKSIEVEQPIRSVYNQWTQFESFPLFMEGVKSVRQVTDKRLQWHVEIAGITKIWEADIVEQIPDSRIAWHSTSGAVNNGQVLFESLAPDRTLVTLILNYETEGALEKVGDALGLVSLRIQGDLRRFKDTIEKRTTPAQGWRGEIEDGQINPPD</sequence>